<comment type="similarity">
    <text evidence="3">Belongs to the band 7/mec-2 family. Flotillin subfamily.</text>
</comment>
<organism evidence="10 11">
    <name type="scientific">Alysiella crassa</name>
    <dbReference type="NCBI Taxonomy" id="153491"/>
    <lineage>
        <taxon>Bacteria</taxon>
        <taxon>Pseudomonadati</taxon>
        <taxon>Pseudomonadota</taxon>
        <taxon>Betaproteobacteria</taxon>
        <taxon>Neisseriales</taxon>
        <taxon>Neisseriaceae</taxon>
        <taxon>Alysiella</taxon>
    </lineage>
</organism>
<evidence type="ECO:0000259" key="8">
    <source>
        <dbReference type="Pfam" id="PF01145"/>
    </source>
</evidence>
<proteinExistence type="inferred from homology"/>
<evidence type="ECO:0000259" key="9">
    <source>
        <dbReference type="Pfam" id="PF15975"/>
    </source>
</evidence>
<dbReference type="GO" id="GO:0005886">
    <property type="term" value="C:plasma membrane"/>
    <property type="evidence" value="ECO:0007669"/>
    <property type="project" value="UniProtKB-SubCell"/>
</dbReference>
<evidence type="ECO:0000256" key="3">
    <source>
        <dbReference type="ARBA" id="ARBA00007161"/>
    </source>
</evidence>
<evidence type="ECO:0000256" key="2">
    <source>
        <dbReference type="ARBA" id="ARBA00004236"/>
    </source>
</evidence>
<dbReference type="Proteomes" id="UP000254209">
    <property type="component" value="Unassembled WGS sequence"/>
</dbReference>
<evidence type="ECO:0000313" key="11">
    <source>
        <dbReference type="Proteomes" id="UP000254209"/>
    </source>
</evidence>
<dbReference type="InterPro" id="IPR001107">
    <property type="entry name" value="Band_7"/>
</dbReference>
<evidence type="ECO:0000256" key="7">
    <source>
        <dbReference type="SAM" id="Phobius"/>
    </source>
</evidence>
<evidence type="ECO:0000256" key="5">
    <source>
        <dbReference type="ARBA" id="ARBA00023136"/>
    </source>
</evidence>
<dbReference type="InterPro" id="IPR036013">
    <property type="entry name" value="Band_7/SPFH_dom_sf"/>
</dbReference>
<feature type="region of interest" description="Disordered" evidence="6">
    <location>
        <begin position="545"/>
        <end position="575"/>
    </location>
</feature>
<keyword evidence="4" id="KW-1003">Cell membrane</keyword>
<feature type="transmembrane region" description="Helical" evidence="7">
    <location>
        <begin position="6"/>
        <end position="28"/>
    </location>
</feature>
<dbReference type="Pfam" id="PF15975">
    <property type="entry name" value="Flot"/>
    <property type="match status" value="1"/>
</dbReference>
<feature type="compositionally biased region" description="Polar residues" evidence="6">
    <location>
        <begin position="559"/>
        <end position="569"/>
    </location>
</feature>
<keyword evidence="5 7" id="KW-0472">Membrane</keyword>
<dbReference type="OrthoDB" id="9815577at2"/>
<sequence length="575" mass="64459">MEELFNWLPTIIGVLAMAGAAWGTYEFVVHFYQLATKERAFVRTGLFGEKVVMSGGAFVLPRLQAKIDVNMTTLRLEVSREKKDALITRDRMRVDVIAEFYVRVKNDEESVATAARTLGKKTLNLIVQSENTNHENPEEPIRNKSKGELADLIEGKFVDALRAVAAEMTMKELHEKRSDFIEKVQLSVTEDLTKNGLELETVSLTGLDQTERIYFNEDNAFDAEGLVRLAEITEARRKERNDIERDNDIAMQTKNLQAEREKLKLAREEEYARSEQEREVAIRKVEQEALIEAYRIEKRKELELKKLEADRDVLNEGIRTEQAIKLTEQERTIAIAEKSRLESAAKAEADKARAMAVLQEETVEKVRETERAERLKAVQIIAAQEEAQKAAISVKVSAAAEKQAALDKAESIKILADAQEKQYVVDAEGREKLNKAANVLSPEQVEMQIRLKTIEQLPDIIRESAKPMENIDEIKILQVNGGGLMGGGGVSGSLNHQGEVGLADQVVNSALRYRSQAPLVDGLLREIGLQGGDINGLTQTLQRHDDVIDPTPDDIVQPKNDNSHTGNETNQEKNS</sequence>
<dbReference type="CDD" id="cd03399">
    <property type="entry name" value="SPFH_flotillin"/>
    <property type="match status" value="1"/>
</dbReference>
<evidence type="ECO:0000256" key="4">
    <source>
        <dbReference type="ARBA" id="ARBA00022475"/>
    </source>
</evidence>
<reference evidence="10 11" key="1">
    <citation type="submission" date="2018-06" db="EMBL/GenBank/DDBJ databases">
        <authorList>
            <consortium name="Pathogen Informatics"/>
            <person name="Doyle S."/>
        </authorList>
    </citation>
    <scope>NUCLEOTIDE SEQUENCE [LARGE SCALE GENOMIC DNA]</scope>
    <source>
        <strain evidence="10 11">NCTC10283</strain>
    </source>
</reference>
<protein>
    <submittedName>
        <fullName evidence="10">Inner membrane protein yqiK</fullName>
    </submittedName>
</protein>
<keyword evidence="11" id="KW-1185">Reference proteome</keyword>
<keyword evidence="7" id="KW-0812">Transmembrane</keyword>
<keyword evidence="7" id="KW-1133">Transmembrane helix</keyword>
<dbReference type="PANTHER" id="PTHR13806">
    <property type="entry name" value="FLOTILLIN-RELATED"/>
    <property type="match status" value="1"/>
</dbReference>
<evidence type="ECO:0000313" key="10">
    <source>
        <dbReference type="EMBL" id="SSY70056.1"/>
    </source>
</evidence>
<feature type="domain" description="Band 7" evidence="8">
    <location>
        <begin position="38"/>
        <end position="211"/>
    </location>
</feature>
<dbReference type="SUPFAM" id="SSF117892">
    <property type="entry name" value="Band 7/SPFH domain"/>
    <property type="match status" value="1"/>
</dbReference>
<dbReference type="Gene3D" id="3.30.479.30">
    <property type="entry name" value="Band 7 domain"/>
    <property type="match status" value="1"/>
</dbReference>
<gene>
    <name evidence="10" type="primary">yqiK</name>
    <name evidence="10" type="ORF">NCTC10283_00120</name>
</gene>
<comment type="subcellular location">
    <subcellularLocation>
        <location evidence="2">Cell membrane</location>
    </subcellularLocation>
    <subcellularLocation>
        <location evidence="1">Membrane</location>
        <topology evidence="1">Single-pass membrane protein</topology>
    </subcellularLocation>
</comment>
<dbReference type="STRING" id="1120980.GCA_000745955_01053"/>
<name>A0A376BK54_9NEIS</name>
<accession>A0A376BK54</accession>
<dbReference type="PANTHER" id="PTHR13806:SF31">
    <property type="entry name" value="FLOTILLIN-LIKE PROTEIN 1-RELATED"/>
    <property type="match status" value="1"/>
</dbReference>
<dbReference type="EMBL" id="UFSO01000002">
    <property type="protein sequence ID" value="SSY70056.1"/>
    <property type="molecule type" value="Genomic_DNA"/>
</dbReference>
<dbReference type="InterPro" id="IPR031905">
    <property type="entry name" value="Flotillin_C"/>
</dbReference>
<dbReference type="Pfam" id="PF01145">
    <property type="entry name" value="Band_7"/>
    <property type="match status" value="1"/>
</dbReference>
<evidence type="ECO:0000256" key="6">
    <source>
        <dbReference type="SAM" id="MobiDB-lite"/>
    </source>
</evidence>
<feature type="domain" description="Flotillin C-terminal" evidence="9">
    <location>
        <begin position="405"/>
        <end position="529"/>
    </location>
</feature>
<dbReference type="AlphaFoldDB" id="A0A376BK54"/>
<evidence type="ECO:0000256" key="1">
    <source>
        <dbReference type="ARBA" id="ARBA00004167"/>
    </source>
</evidence>
<dbReference type="InterPro" id="IPR027705">
    <property type="entry name" value="Flotillin_fam"/>
</dbReference>
<dbReference type="RefSeq" id="WP_051968483.1">
    <property type="nucleotide sequence ID" value="NZ_CP091519.2"/>
</dbReference>